<dbReference type="Proteomes" id="UP000535543">
    <property type="component" value="Unassembled WGS sequence"/>
</dbReference>
<gene>
    <name evidence="6" type="ORF">FGL95_12755</name>
</gene>
<feature type="DNA-binding region" description="H-T-H motif" evidence="4">
    <location>
        <begin position="42"/>
        <end position="61"/>
    </location>
</feature>
<keyword evidence="3" id="KW-0804">Transcription</keyword>
<dbReference type="PROSITE" id="PS50977">
    <property type="entry name" value="HTH_TETR_2"/>
    <property type="match status" value="1"/>
</dbReference>
<reference evidence="6 7" key="1">
    <citation type="submission" date="2019-05" db="EMBL/GenBank/DDBJ databases">
        <authorList>
            <person name="Lee S.D."/>
        </authorList>
    </citation>
    <scope>NUCLEOTIDE SEQUENCE [LARGE SCALE GENOMIC DNA]</scope>
    <source>
        <strain evidence="6 7">YC2-7</strain>
    </source>
</reference>
<protein>
    <submittedName>
        <fullName evidence="6">TetR/AcrR family transcriptional regulator</fullName>
    </submittedName>
</protein>
<organism evidence="6 7">
    <name type="scientific">Antrihabitans stalactiti</name>
    <dbReference type="NCBI Taxonomy" id="2584121"/>
    <lineage>
        <taxon>Bacteria</taxon>
        <taxon>Bacillati</taxon>
        <taxon>Actinomycetota</taxon>
        <taxon>Actinomycetes</taxon>
        <taxon>Mycobacteriales</taxon>
        <taxon>Nocardiaceae</taxon>
        <taxon>Antrihabitans</taxon>
    </lineage>
</organism>
<keyword evidence="7" id="KW-1185">Reference proteome</keyword>
<evidence type="ECO:0000256" key="1">
    <source>
        <dbReference type="ARBA" id="ARBA00023015"/>
    </source>
</evidence>
<dbReference type="EMBL" id="VCQU01000004">
    <property type="protein sequence ID" value="NMN95904.1"/>
    <property type="molecule type" value="Genomic_DNA"/>
</dbReference>
<dbReference type="InterPro" id="IPR009057">
    <property type="entry name" value="Homeodomain-like_sf"/>
</dbReference>
<accession>A0A848KFJ7</accession>
<dbReference type="PROSITE" id="PS01081">
    <property type="entry name" value="HTH_TETR_1"/>
    <property type="match status" value="1"/>
</dbReference>
<sequence>MSTKRVSSPRKVPAQERSRSMVARILAAAATVLSDRGYEGASTTRIAEEAGISPGSLYQYFPNKDAIIATIVAEFADGLASRAAQQMSTLMGDQPEVVVPTMINAVLEALAERRHVVRALVEQVPGRRGQALAGLESRVADLTRGYLTNRRELLGDTDPAAAAWLLTQTATSLSIRYVLDEPDISQKTFVTELSKMVLGYPNLHRLDAWTGQ</sequence>
<dbReference type="PANTHER" id="PTHR30055">
    <property type="entry name" value="HTH-TYPE TRANSCRIPTIONAL REGULATOR RUTR"/>
    <property type="match status" value="1"/>
</dbReference>
<evidence type="ECO:0000313" key="6">
    <source>
        <dbReference type="EMBL" id="NMN95904.1"/>
    </source>
</evidence>
<dbReference type="PANTHER" id="PTHR30055:SF234">
    <property type="entry name" value="HTH-TYPE TRANSCRIPTIONAL REGULATOR BETI"/>
    <property type="match status" value="1"/>
</dbReference>
<comment type="caution">
    <text evidence="6">The sequence shown here is derived from an EMBL/GenBank/DDBJ whole genome shotgun (WGS) entry which is preliminary data.</text>
</comment>
<evidence type="ECO:0000259" key="5">
    <source>
        <dbReference type="PROSITE" id="PS50977"/>
    </source>
</evidence>
<dbReference type="RefSeq" id="WP_169587317.1">
    <property type="nucleotide sequence ID" value="NZ_VCQU01000004.1"/>
</dbReference>
<dbReference type="Pfam" id="PF17918">
    <property type="entry name" value="TetR_C_15"/>
    <property type="match status" value="1"/>
</dbReference>
<dbReference type="Pfam" id="PF00440">
    <property type="entry name" value="TetR_N"/>
    <property type="match status" value="1"/>
</dbReference>
<keyword evidence="2 4" id="KW-0238">DNA-binding</keyword>
<evidence type="ECO:0000256" key="4">
    <source>
        <dbReference type="PROSITE-ProRule" id="PRU00335"/>
    </source>
</evidence>
<evidence type="ECO:0000256" key="2">
    <source>
        <dbReference type="ARBA" id="ARBA00023125"/>
    </source>
</evidence>
<proteinExistence type="predicted"/>
<dbReference type="InterPro" id="IPR001647">
    <property type="entry name" value="HTH_TetR"/>
</dbReference>
<dbReference type="InterPro" id="IPR050109">
    <property type="entry name" value="HTH-type_TetR-like_transc_reg"/>
</dbReference>
<feature type="domain" description="HTH tetR-type" evidence="5">
    <location>
        <begin position="19"/>
        <end position="79"/>
    </location>
</feature>
<dbReference type="InterPro" id="IPR041669">
    <property type="entry name" value="TetR_C_15"/>
</dbReference>
<dbReference type="InterPro" id="IPR023772">
    <property type="entry name" value="DNA-bd_HTH_TetR-type_CS"/>
</dbReference>
<name>A0A848KFJ7_9NOCA</name>
<dbReference type="GO" id="GO:0003700">
    <property type="term" value="F:DNA-binding transcription factor activity"/>
    <property type="evidence" value="ECO:0007669"/>
    <property type="project" value="TreeGrafter"/>
</dbReference>
<evidence type="ECO:0000256" key="3">
    <source>
        <dbReference type="ARBA" id="ARBA00023163"/>
    </source>
</evidence>
<dbReference type="GO" id="GO:0000976">
    <property type="term" value="F:transcription cis-regulatory region binding"/>
    <property type="evidence" value="ECO:0007669"/>
    <property type="project" value="TreeGrafter"/>
</dbReference>
<keyword evidence="1" id="KW-0805">Transcription regulation</keyword>
<dbReference type="Gene3D" id="1.10.357.10">
    <property type="entry name" value="Tetracycline Repressor, domain 2"/>
    <property type="match status" value="1"/>
</dbReference>
<evidence type="ECO:0000313" key="7">
    <source>
        <dbReference type="Proteomes" id="UP000535543"/>
    </source>
</evidence>
<reference evidence="6 7" key="2">
    <citation type="submission" date="2020-06" db="EMBL/GenBank/DDBJ databases">
        <title>Antribacter stalactiti gen. nov., sp. nov., a new member of the family Nacardiaceae isolated from a cave.</title>
        <authorList>
            <person name="Kim I.S."/>
        </authorList>
    </citation>
    <scope>NUCLEOTIDE SEQUENCE [LARGE SCALE GENOMIC DNA]</scope>
    <source>
        <strain evidence="6 7">YC2-7</strain>
    </source>
</reference>
<dbReference type="PRINTS" id="PR00455">
    <property type="entry name" value="HTHTETR"/>
</dbReference>
<dbReference type="SUPFAM" id="SSF46689">
    <property type="entry name" value="Homeodomain-like"/>
    <property type="match status" value="1"/>
</dbReference>
<dbReference type="AlphaFoldDB" id="A0A848KFJ7"/>